<dbReference type="PROSITE" id="PS51089">
    <property type="entry name" value="HP"/>
    <property type="match status" value="1"/>
</dbReference>
<evidence type="ECO:0000256" key="3">
    <source>
        <dbReference type="ARBA" id="ARBA00022737"/>
    </source>
</evidence>
<dbReference type="Gene3D" id="3.40.20.10">
    <property type="entry name" value="Severin"/>
    <property type="match status" value="6"/>
</dbReference>
<dbReference type="InterPro" id="IPR029006">
    <property type="entry name" value="ADF-H/Gelsolin-like_dom_sf"/>
</dbReference>
<dbReference type="InterPro" id="IPR036886">
    <property type="entry name" value="Villin_headpiece_dom_sf"/>
</dbReference>
<dbReference type="CDD" id="cd11290">
    <property type="entry name" value="gelsolin_S1_like"/>
    <property type="match status" value="1"/>
</dbReference>
<dbReference type="CDD" id="cd11292">
    <property type="entry name" value="gelsolin_S3_like"/>
    <property type="match status" value="1"/>
</dbReference>
<dbReference type="CDD" id="cd11293">
    <property type="entry name" value="gelsolin_S4_like"/>
    <property type="match status" value="1"/>
</dbReference>
<dbReference type="SMART" id="SM00262">
    <property type="entry name" value="GEL"/>
    <property type="match status" value="6"/>
</dbReference>
<dbReference type="Pfam" id="PF00626">
    <property type="entry name" value="Gelsolin"/>
    <property type="match status" value="4"/>
</dbReference>
<dbReference type="Gene3D" id="1.10.950.10">
    <property type="entry name" value="Villin headpiece domain"/>
    <property type="match status" value="1"/>
</dbReference>
<dbReference type="FunFam" id="3.40.20.10:FF:000005">
    <property type="entry name" value="Gelsolin"/>
    <property type="match status" value="1"/>
</dbReference>
<protein>
    <submittedName>
        <fullName evidence="6">Villin-1</fullName>
    </submittedName>
</protein>
<keyword evidence="4" id="KW-0009">Actin-binding</keyword>
<dbReference type="CDD" id="cd11288">
    <property type="entry name" value="gelsolin_S5_like"/>
    <property type="match status" value="1"/>
</dbReference>
<evidence type="ECO:0000313" key="6">
    <source>
        <dbReference type="EMBL" id="JAV47720.1"/>
    </source>
</evidence>
<keyword evidence="3" id="KW-0677">Repeat</keyword>
<dbReference type="SUPFAM" id="SSF55753">
    <property type="entry name" value="Actin depolymerizing proteins"/>
    <property type="match status" value="6"/>
</dbReference>
<dbReference type="FunFam" id="3.40.20.10:FF:000001">
    <property type="entry name" value="Gelsolin"/>
    <property type="match status" value="1"/>
</dbReference>
<evidence type="ECO:0000256" key="4">
    <source>
        <dbReference type="ARBA" id="ARBA00023203"/>
    </source>
</evidence>
<dbReference type="GO" id="GO:0005546">
    <property type="term" value="F:phosphatidylinositol-4,5-bisphosphate binding"/>
    <property type="evidence" value="ECO:0007669"/>
    <property type="project" value="TreeGrafter"/>
</dbReference>
<dbReference type="GO" id="GO:0051015">
    <property type="term" value="F:actin filament binding"/>
    <property type="evidence" value="ECO:0007669"/>
    <property type="project" value="InterPro"/>
</dbReference>
<dbReference type="GO" id="GO:0051014">
    <property type="term" value="P:actin filament severing"/>
    <property type="evidence" value="ECO:0007669"/>
    <property type="project" value="TreeGrafter"/>
</dbReference>
<keyword evidence="2" id="KW-0117">Actin capping</keyword>
<dbReference type="EMBL" id="GFAH01000669">
    <property type="protein sequence ID" value="JAV47720.1"/>
    <property type="molecule type" value="Transcribed_RNA"/>
</dbReference>
<dbReference type="AlphaFoldDB" id="A0A1W7R9A5"/>
<dbReference type="SMART" id="SM00153">
    <property type="entry name" value="VHP"/>
    <property type="match status" value="1"/>
</dbReference>
<feature type="domain" description="HP" evidence="5">
    <location>
        <begin position="766"/>
        <end position="832"/>
    </location>
</feature>
<accession>A0A1W7R9A5</accession>
<evidence type="ECO:0000259" key="5">
    <source>
        <dbReference type="PROSITE" id="PS51089"/>
    </source>
</evidence>
<evidence type="ECO:0000256" key="2">
    <source>
        <dbReference type="ARBA" id="ARBA00022467"/>
    </source>
</evidence>
<sequence>MAAVDAAFRSIPRNATYFLIWRIENMQIVPLARDHYGTFYTGDSYIVACATEVGENGNSMLKVKESRGPLDVHIHFWLGAHTSQDEAGVAAYKTVELDDYLGGVPVQHREVQGWESKRFLSYFRKGIRLLEGGIASGISNMNNNKPLMFKVKGKQRPVVQQLANIDWQYMDDGGIYVLCIHPLVFVWAGRNSNTTEKIQGVNVAQEMKAAFDITTVVLVEDGKEQTLSKNEKEIFNQILPISQKKVKNYKEVMTDTGKLRTVIKLYRCIDEGGTLKVTEVKTGPLEQNDLDSQDSFIIDNGESGIWVWVGRKASQKERTEAMRNAQGFIKKKGYPNHTQVTRVIENGEPPEFKAYFHTWHDTITTSSLGKQHTIGKIAKTVQTKFDAATLHTNRHLAAESQMVDDGTGSKEVFCVEQTDLIPLDVKEQGKFYSGNCYVILYAFSTEDRDHFMIYYWLGKQSLKEEQEVAALKAIELDQRLKGLSVLTRVMEGKEPTHFLAIFRGRMMTFQGRDSVGLQNGVANGNHFSQCYLLHVQGTSEFTTKAMQVEKCASSLNSYDVFVLFSMDIVYIWAGKRSTGDEREMAKRIASQSGREVVLVSEGQERDDFWKAIGGKKEYSHNKRFEEDIDTRQARFYQCIIFSGHLDVREIIGFDQSDLVDDDIVILDTWNVVFLWLGHCTKTEKRRFSVSIAEEYLLSDPSGRHIGTPVIVVKQGNEPPNFTGFFPSWDTKFWSKKKTYEEIKAELAEENAGIVVVQNSTSRQDLGDDIDKFPIEVLRIKDAEQLPAGIDPSHKEVHLTEDDFKDAFGMTYTQFQGLPRWRQLELKKAVDLF</sequence>
<dbReference type="InterPro" id="IPR007123">
    <property type="entry name" value="Gelsolin-like_dom"/>
</dbReference>
<name>A0A1W7R9A5_9SCOR</name>
<reference evidence="6" key="1">
    <citation type="submission" date="2016-11" db="EMBL/GenBank/DDBJ databases">
        <title>Venom-gland transcriptomics and venom proteomics of the black-back scorpion (Hadrurus spadix) reveal detectability challenges and an unexplored realm of animal toxin diversity.</title>
        <authorList>
            <person name="Rokyta D.R."/>
            <person name="Ward M.J."/>
        </authorList>
    </citation>
    <scope>NUCLEOTIDE SEQUENCE</scope>
    <source>
        <tissue evidence="6">Venom gland</tissue>
    </source>
</reference>
<dbReference type="PANTHER" id="PTHR11977:SF57">
    <property type="entry name" value="VILLIN-LIKE PROTEIN QUAIL"/>
    <property type="match status" value="1"/>
</dbReference>
<proteinExistence type="inferred from homology"/>
<organism evidence="6">
    <name type="scientific">Hadrurus spadix</name>
    <dbReference type="NCBI Taxonomy" id="141984"/>
    <lineage>
        <taxon>Eukaryota</taxon>
        <taxon>Metazoa</taxon>
        <taxon>Ecdysozoa</taxon>
        <taxon>Arthropoda</taxon>
        <taxon>Chelicerata</taxon>
        <taxon>Arachnida</taxon>
        <taxon>Scorpiones</taxon>
        <taxon>Iurida</taxon>
        <taxon>Iuroidea</taxon>
        <taxon>Hadrurus</taxon>
    </lineage>
</organism>
<dbReference type="GO" id="GO:0015629">
    <property type="term" value="C:actin cytoskeleton"/>
    <property type="evidence" value="ECO:0007669"/>
    <property type="project" value="TreeGrafter"/>
</dbReference>
<dbReference type="GO" id="GO:0008154">
    <property type="term" value="P:actin polymerization or depolymerization"/>
    <property type="evidence" value="ECO:0007669"/>
    <property type="project" value="TreeGrafter"/>
</dbReference>
<dbReference type="GO" id="GO:0005737">
    <property type="term" value="C:cytoplasm"/>
    <property type="evidence" value="ECO:0007669"/>
    <property type="project" value="TreeGrafter"/>
</dbReference>
<comment type="similarity">
    <text evidence="1">Belongs to the villin/gelsolin family.</text>
</comment>
<dbReference type="InterPro" id="IPR007122">
    <property type="entry name" value="Villin/Gelsolin"/>
</dbReference>
<dbReference type="SUPFAM" id="SSF47050">
    <property type="entry name" value="VHP, Villin headpiece domain"/>
    <property type="match status" value="1"/>
</dbReference>
<dbReference type="PANTHER" id="PTHR11977">
    <property type="entry name" value="VILLIN"/>
    <property type="match status" value="1"/>
</dbReference>
<dbReference type="InterPro" id="IPR003128">
    <property type="entry name" value="Villin_headpiece"/>
</dbReference>
<evidence type="ECO:0000256" key="1">
    <source>
        <dbReference type="ARBA" id="ARBA00008418"/>
    </source>
</evidence>
<dbReference type="PRINTS" id="PR00597">
    <property type="entry name" value="GELSOLIN"/>
</dbReference>
<dbReference type="Pfam" id="PF02209">
    <property type="entry name" value="VHP"/>
    <property type="match status" value="1"/>
</dbReference>
<dbReference type="GO" id="GO:0051016">
    <property type="term" value="P:barbed-end actin filament capping"/>
    <property type="evidence" value="ECO:0007669"/>
    <property type="project" value="TreeGrafter"/>
</dbReference>